<accession>A0ACB8ZXX5</accession>
<name>A0ACB8ZXX5_ARCLA</name>
<reference evidence="2" key="1">
    <citation type="journal article" date="2022" name="Mol. Ecol. Resour.">
        <title>The genomes of chicory, endive, great burdock and yacon provide insights into Asteraceae palaeo-polyploidization history and plant inulin production.</title>
        <authorList>
            <person name="Fan W."/>
            <person name="Wang S."/>
            <person name="Wang H."/>
            <person name="Wang A."/>
            <person name="Jiang F."/>
            <person name="Liu H."/>
            <person name="Zhao H."/>
            <person name="Xu D."/>
            <person name="Zhang Y."/>
        </authorList>
    </citation>
    <scope>NUCLEOTIDE SEQUENCE [LARGE SCALE GENOMIC DNA]</scope>
    <source>
        <strain evidence="2">cv. Niubang</strain>
    </source>
</reference>
<comment type="caution">
    <text evidence="1">The sequence shown here is derived from an EMBL/GenBank/DDBJ whole genome shotgun (WGS) entry which is preliminary data.</text>
</comment>
<dbReference type="EMBL" id="CM042055">
    <property type="protein sequence ID" value="KAI3702331.1"/>
    <property type="molecule type" value="Genomic_DNA"/>
</dbReference>
<organism evidence="1 2">
    <name type="scientific">Arctium lappa</name>
    <name type="common">Greater burdock</name>
    <name type="synonym">Lappa major</name>
    <dbReference type="NCBI Taxonomy" id="4217"/>
    <lineage>
        <taxon>Eukaryota</taxon>
        <taxon>Viridiplantae</taxon>
        <taxon>Streptophyta</taxon>
        <taxon>Embryophyta</taxon>
        <taxon>Tracheophyta</taxon>
        <taxon>Spermatophyta</taxon>
        <taxon>Magnoliopsida</taxon>
        <taxon>eudicotyledons</taxon>
        <taxon>Gunneridae</taxon>
        <taxon>Pentapetalae</taxon>
        <taxon>asterids</taxon>
        <taxon>campanulids</taxon>
        <taxon>Asterales</taxon>
        <taxon>Asteraceae</taxon>
        <taxon>Carduoideae</taxon>
        <taxon>Cardueae</taxon>
        <taxon>Arctiinae</taxon>
        <taxon>Arctium</taxon>
    </lineage>
</organism>
<proteinExistence type="predicted"/>
<dbReference type="Proteomes" id="UP001055879">
    <property type="component" value="Linkage Group LG09"/>
</dbReference>
<gene>
    <name evidence="1" type="ORF">L6452_28066</name>
</gene>
<keyword evidence="2" id="KW-1185">Reference proteome</keyword>
<evidence type="ECO:0000313" key="2">
    <source>
        <dbReference type="Proteomes" id="UP001055879"/>
    </source>
</evidence>
<sequence>MPNNPHLTLTCDPTKCDWTCMFGDIGVPVEIIQEGVICCQAPSCLPGKVVVGITSGNQEACSKISELVQMLLSDQVTQKRESPRTDLLASSIVGEDSWDQVIEALLDGSVSSSSATDWVLEGLLKDKL</sequence>
<protein>
    <submittedName>
        <fullName evidence="1">Uncharacterized protein</fullName>
    </submittedName>
</protein>
<reference evidence="1 2" key="2">
    <citation type="journal article" date="2022" name="Mol. Ecol. Resour.">
        <title>The genomes of chicory, endive, great burdock and yacon provide insights into Asteraceae paleo-polyploidization history and plant inulin production.</title>
        <authorList>
            <person name="Fan W."/>
            <person name="Wang S."/>
            <person name="Wang H."/>
            <person name="Wang A."/>
            <person name="Jiang F."/>
            <person name="Liu H."/>
            <person name="Zhao H."/>
            <person name="Xu D."/>
            <person name="Zhang Y."/>
        </authorList>
    </citation>
    <scope>NUCLEOTIDE SEQUENCE [LARGE SCALE GENOMIC DNA]</scope>
    <source>
        <strain evidence="2">cv. Niubang</strain>
    </source>
</reference>
<evidence type="ECO:0000313" key="1">
    <source>
        <dbReference type="EMBL" id="KAI3702331.1"/>
    </source>
</evidence>